<keyword evidence="2" id="KW-1133">Transmembrane helix</keyword>
<feature type="compositionally biased region" description="Pro residues" evidence="1">
    <location>
        <begin position="289"/>
        <end position="304"/>
    </location>
</feature>
<feature type="transmembrane region" description="Helical" evidence="2">
    <location>
        <begin position="31"/>
        <end position="50"/>
    </location>
</feature>
<protein>
    <submittedName>
        <fullName evidence="3">Uncharacterized protein</fullName>
    </submittedName>
</protein>
<reference evidence="3" key="1">
    <citation type="submission" date="2023-08" db="EMBL/GenBank/DDBJ databases">
        <authorList>
            <person name="Audoor S."/>
            <person name="Bilcke G."/>
        </authorList>
    </citation>
    <scope>NUCLEOTIDE SEQUENCE</scope>
</reference>
<accession>A0AAD2JKV7</accession>
<name>A0AAD2JKV7_9STRA</name>
<evidence type="ECO:0000256" key="2">
    <source>
        <dbReference type="SAM" id="Phobius"/>
    </source>
</evidence>
<feature type="compositionally biased region" description="Pro residues" evidence="1">
    <location>
        <begin position="93"/>
        <end position="105"/>
    </location>
</feature>
<keyword evidence="2" id="KW-0472">Membrane</keyword>
<proteinExistence type="predicted"/>
<keyword evidence="4" id="KW-1185">Reference proteome</keyword>
<feature type="compositionally biased region" description="Acidic residues" evidence="1">
    <location>
        <begin position="318"/>
        <end position="366"/>
    </location>
</feature>
<comment type="caution">
    <text evidence="3">The sequence shown here is derived from an EMBL/GenBank/DDBJ whole genome shotgun (WGS) entry which is preliminary data.</text>
</comment>
<feature type="compositionally biased region" description="Polar residues" evidence="1">
    <location>
        <begin position="74"/>
        <end position="91"/>
    </location>
</feature>
<dbReference type="AlphaFoldDB" id="A0AAD2JKV7"/>
<dbReference type="Proteomes" id="UP001295423">
    <property type="component" value="Unassembled WGS sequence"/>
</dbReference>
<sequence length="366" mass="39412">MDKQEEFQDELASLNFNGERETKPLHRKPKFWIPVGIIIIAIIVTIAVTASGSSSSVESSPEILPGLSDGSKDGNFNSVPAQPTSSSQKTNPPTMPPTTSPPTEAPPAAVAYDPPSAAECQAIAQGESVAGQSGMIQHSFQVPMDVVLADSSNIIDESAIVQQLQDKVQTRLMPDMAGCNTRRKLRSGLSTMEQHHPHRQLDDNAYVIANAKSQVAAQLIGCQMSSSLNCIHVVVSLNLHLKGIETTDALMRLISDTFAPPEGMVNKLELNEPIVGLWISSVATSAPVAAPPTPPAPTPFPPGQTAPGDGFTPIRYDQDDDLYDDLYYDDLYDDDADDDADDDLYDDDADDDDDVYDDDADDDDTL</sequence>
<feature type="region of interest" description="Disordered" evidence="1">
    <location>
        <begin position="286"/>
        <end position="366"/>
    </location>
</feature>
<evidence type="ECO:0000256" key="1">
    <source>
        <dbReference type="SAM" id="MobiDB-lite"/>
    </source>
</evidence>
<feature type="region of interest" description="Disordered" evidence="1">
    <location>
        <begin position="54"/>
        <end position="114"/>
    </location>
</feature>
<gene>
    <name evidence="3" type="ORF">CYCCA115_LOCUS18392</name>
</gene>
<dbReference type="EMBL" id="CAKOGP040002036">
    <property type="protein sequence ID" value="CAJ1959975.1"/>
    <property type="molecule type" value="Genomic_DNA"/>
</dbReference>
<organism evidence="3 4">
    <name type="scientific">Cylindrotheca closterium</name>
    <dbReference type="NCBI Taxonomy" id="2856"/>
    <lineage>
        <taxon>Eukaryota</taxon>
        <taxon>Sar</taxon>
        <taxon>Stramenopiles</taxon>
        <taxon>Ochrophyta</taxon>
        <taxon>Bacillariophyta</taxon>
        <taxon>Bacillariophyceae</taxon>
        <taxon>Bacillariophycidae</taxon>
        <taxon>Bacillariales</taxon>
        <taxon>Bacillariaceae</taxon>
        <taxon>Cylindrotheca</taxon>
    </lineage>
</organism>
<evidence type="ECO:0000313" key="4">
    <source>
        <dbReference type="Proteomes" id="UP001295423"/>
    </source>
</evidence>
<keyword evidence="2" id="KW-0812">Transmembrane</keyword>
<evidence type="ECO:0000313" key="3">
    <source>
        <dbReference type="EMBL" id="CAJ1959975.1"/>
    </source>
</evidence>